<organism evidence="1 2">
    <name type="scientific">Portunus trituberculatus</name>
    <name type="common">Swimming crab</name>
    <name type="synonym">Neptunus trituberculatus</name>
    <dbReference type="NCBI Taxonomy" id="210409"/>
    <lineage>
        <taxon>Eukaryota</taxon>
        <taxon>Metazoa</taxon>
        <taxon>Ecdysozoa</taxon>
        <taxon>Arthropoda</taxon>
        <taxon>Crustacea</taxon>
        <taxon>Multicrustacea</taxon>
        <taxon>Malacostraca</taxon>
        <taxon>Eumalacostraca</taxon>
        <taxon>Eucarida</taxon>
        <taxon>Decapoda</taxon>
        <taxon>Pleocyemata</taxon>
        <taxon>Brachyura</taxon>
        <taxon>Eubrachyura</taxon>
        <taxon>Portunoidea</taxon>
        <taxon>Portunidae</taxon>
        <taxon>Portuninae</taxon>
        <taxon>Portunus</taxon>
    </lineage>
</organism>
<dbReference type="EMBL" id="VSRR010121731">
    <property type="protein sequence ID" value="MPD00168.1"/>
    <property type="molecule type" value="Genomic_DNA"/>
</dbReference>
<keyword evidence="2" id="KW-1185">Reference proteome</keyword>
<evidence type="ECO:0000313" key="2">
    <source>
        <dbReference type="Proteomes" id="UP000324222"/>
    </source>
</evidence>
<sequence>MDATHASGSTSPSLNVARPNAGLSLIPIAPNVLTPKYNLSPPIYGRRV</sequence>
<comment type="caution">
    <text evidence="1">The sequence shown here is derived from an EMBL/GenBank/DDBJ whole genome shotgun (WGS) entry which is preliminary data.</text>
</comment>
<name>A0A5B7K4I1_PORTR</name>
<accession>A0A5B7K4I1</accession>
<protein>
    <submittedName>
        <fullName evidence="1">Uncharacterized protein</fullName>
    </submittedName>
</protein>
<evidence type="ECO:0000313" key="1">
    <source>
        <dbReference type="EMBL" id="MPD00168.1"/>
    </source>
</evidence>
<gene>
    <name evidence="1" type="ORF">E2C01_095624</name>
</gene>
<reference evidence="1 2" key="1">
    <citation type="submission" date="2019-05" db="EMBL/GenBank/DDBJ databases">
        <title>Another draft genome of Portunus trituberculatus and its Hox gene families provides insights of decapod evolution.</title>
        <authorList>
            <person name="Jeong J.-H."/>
            <person name="Song I."/>
            <person name="Kim S."/>
            <person name="Choi T."/>
            <person name="Kim D."/>
            <person name="Ryu S."/>
            <person name="Kim W."/>
        </authorList>
    </citation>
    <scope>NUCLEOTIDE SEQUENCE [LARGE SCALE GENOMIC DNA]</scope>
    <source>
        <tissue evidence="1">Muscle</tissue>
    </source>
</reference>
<dbReference type="Proteomes" id="UP000324222">
    <property type="component" value="Unassembled WGS sequence"/>
</dbReference>
<dbReference type="AlphaFoldDB" id="A0A5B7K4I1"/>
<proteinExistence type="predicted"/>